<name>A0AAV1CRR2_OLDCO</name>
<evidence type="ECO:0000256" key="10">
    <source>
        <dbReference type="PROSITE-ProRule" id="PRU00076"/>
    </source>
</evidence>
<dbReference type="GO" id="GO:0016020">
    <property type="term" value="C:membrane"/>
    <property type="evidence" value="ECO:0007669"/>
    <property type="project" value="UniProtKB-SubCell"/>
</dbReference>
<dbReference type="Gene3D" id="3.50.4.10">
    <property type="entry name" value="Hepatocyte Growth Factor"/>
    <property type="match status" value="1"/>
</dbReference>
<evidence type="ECO:0000313" key="14">
    <source>
        <dbReference type="Proteomes" id="UP001161247"/>
    </source>
</evidence>
<evidence type="ECO:0000256" key="2">
    <source>
        <dbReference type="ARBA" id="ARBA00012513"/>
    </source>
</evidence>
<comment type="catalytic activity">
    <reaction evidence="9">
        <text>L-seryl-[protein] + ATP = O-phospho-L-seryl-[protein] + ADP + H(+)</text>
        <dbReference type="Rhea" id="RHEA:17989"/>
        <dbReference type="Rhea" id="RHEA-COMP:9863"/>
        <dbReference type="Rhea" id="RHEA-COMP:11604"/>
        <dbReference type="ChEBI" id="CHEBI:15378"/>
        <dbReference type="ChEBI" id="CHEBI:29999"/>
        <dbReference type="ChEBI" id="CHEBI:30616"/>
        <dbReference type="ChEBI" id="CHEBI:83421"/>
        <dbReference type="ChEBI" id="CHEBI:456216"/>
        <dbReference type="EC" id="2.7.11.1"/>
    </reaction>
</comment>
<evidence type="ECO:0000256" key="9">
    <source>
        <dbReference type="ARBA" id="ARBA00048679"/>
    </source>
</evidence>
<keyword evidence="5" id="KW-1133">Transmembrane helix</keyword>
<dbReference type="PANTHER" id="PTHR47974:SF4">
    <property type="entry name" value="RECEPTOR-LIKE SERINE_THREONINE-PROTEIN KINASE"/>
    <property type="match status" value="1"/>
</dbReference>
<reference evidence="13" key="1">
    <citation type="submission" date="2023-03" db="EMBL/GenBank/DDBJ databases">
        <authorList>
            <person name="Julca I."/>
        </authorList>
    </citation>
    <scope>NUCLEOTIDE SEQUENCE</scope>
</reference>
<keyword evidence="4" id="KW-0732">Signal</keyword>
<keyword evidence="3" id="KW-0812">Transmembrane</keyword>
<keyword evidence="7" id="KW-1015">Disulfide bond</keyword>
<organism evidence="13 14">
    <name type="scientific">Oldenlandia corymbosa var. corymbosa</name>
    <dbReference type="NCBI Taxonomy" id="529605"/>
    <lineage>
        <taxon>Eukaryota</taxon>
        <taxon>Viridiplantae</taxon>
        <taxon>Streptophyta</taxon>
        <taxon>Embryophyta</taxon>
        <taxon>Tracheophyta</taxon>
        <taxon>Spermatophyta</taxon>
        <taxon>Magnoliopsida</taxon>
        <taxon>eudicotyledons</taxon>
        <taxon>Gunneridae</taxon>
        <taxon>Pentapetalae</taxon>
        <taxon>asterids</taxon>
        <taxon>lamiids</taxon>
        <taxon>Gentianales</taxon>
        <taxon>Rubiaceae</taxon>
        <taxon>Rubioideae</taxon>
        <taxon>Spermacoceae</taxon>
        <taxon>Hedyotis-Oldenlandia complex</taxon>
        <taxon>Oldenlandia</taxon>
    </lineage>
</organism>
<proteinExistence type="predicted"/>
<dbReference type="PROSITE" id="PS50026">
    <property type="entry name" value="EGF_3"/>
    <property type="match status" value="1"/>
</dbReference>
<evidence type="ECO:0000256" key="7">
    <source>
        <dbReference type="ARBA" id="ARBA00023157"/>
    </source>
</evidence>
<dbReference type="PANTHER" id="PTHR47974">
    <property type="entry name" value="OS07G0415500 PROTEIN"/>
    <property type="match status" value="1"/>
</dbReference>
<dbReference type="CDD" id="cd01098">
    <property type="entry name" value="PAN_AP_plant"/>
    <property type="match status" value="1"/>
</dbReference>
<evidence type="ECO:0000259" key="11">
    <source>
        <dbReference type="PROSITE" id="PS50026"/>
    </source>
</evidence>
<keyword evidence="6" id="KW-0472">Membrane</keyword>
<evidence type="ECO:0000256" key="1">
    <source>
        <dbReference type="ARBA" id="ARBA00004167"/>
    </source>
</evidence>
<feature type="domain" description="Apple" evidence="12">
    <location>
        <begin position="93"/>
        <end position="180"/>
    </location>
</feature>
<accession>A0AAV1CRR2</accession>
<gene>
    <name evidence="13" type="ORF">OLC1_LOCUS8554</name>
</gene>
<evidence type="ECO:0000256" key="4">
    <source>
        <dbReference type="ARBA" id="ARBA00022729"/>
    </source>
</evidence>
<dbReference type="GO" id="GO:0048544">
    <property type="term" value="P:recognition of pollen"/>
    <property type="evidence" value="ECO:0007669"/>
    <property type="project" value="InterPro"/>
</dbReference>
<keyword evidence="14" id="KW-1185">Reference proteome</keyword>
<dbReference type="Pfam" id="PF00954">
    <property type="entry name" value="S_locus_glycop"/>
    <property type="match status" value="1"/>
</dbReference>
<comment type="catalytic activity">
    <reaction evidence="8">
        <text>L-threonyl-[protein] + ATP = O-phospho-L-threonyl-[protein] + ADP + H(+)</text>
        <dbReference type="Rhea" id="RHEA:46608"/>
        <dbReference type="Rhea" id="RHEA-COMP:11060"/>
        <dbReference type="Rhea" id="RHEA-COMP:11605"/>
        <dbReference type="ChEBI" id="CHEBI:15378"/>
        <dbReference type="ChEBI" id="CHEBI:30013"/>
        <dbReference type="ChEBI" id="CHEBI:30616"/>
        <dbReference type="ChEBI" id="CHEBI:61977"/>
        <dbReference type="ChEBI" id="CHEBI:456216"/>
        <dbReference type="EC" id="2.7.11.1"/>
    </reaction>
</comment>
<feature type="domain" description="EGF-like" evidence="11">
    <location>
        <begin position="51"/>
        <end position="87"/>
    </location>
</feature>
<sequence length="282" mass="31757">MGRFRSSDRLRFNVSDLGFGIKRRMTLDYDGNFRVYSLINSTRLWETKWQALDPCSVHGLCGKNGICIYSPQAKCWSPPGYVVSDPTDWNQGCKPTFNVSLFVTQPVKFVEIPAEEYYGFDRNYSESSSFEACREICLESAKCLAFTYKIEDGGKCYAKSALFNGYRRSDFNGTLYLKVPKSLSIPSEMMVDRGSRAICSSSKAIETVVGSFTSIYGDKKMVFRLRLRQEELVVAGGGATMITYLEARPTLRLPPSHSIHPFESTETVDVPKLLKKSIDGLH</sequence>
<dbReference type="Pfam" id="PF08276">
    <property type="entry name" value="PAN_2"/>
    <property type="match status" value="1"/>
</dbReference>
<comment type="subcellular location">
    <subcellularLocation>
        <location evidence="1">Membrane</location>
        <topology evidence="1">Single-pass membrane protein</topology>
    </subcellularLocation>
</comment>
<evidence type="ECO:0000256" key="3">
    <source>
        <dbReference type="ARBA" id="ARBA00022692"/>
    </source>
</evidence>
<dbReference type="EMBL" id="OX459120">
    <property type="protein sequence ID" value="CAI9098314.1"/>
    <property type="molecule type" value="Genomic_DNA"/>
</dbReference>
<evidence type="ECO:0000313" key="13">
    <source>
        <dbReference type="EMBL" id="CAI9098314.1"/>
    </source>
</evidence>
<protein>
    <recommendedName>
        <fullName evidence="2">non-specific serine/threonine protein kinase</fullName>
        <ecNumber evidence="2">2.7.11.1</ecNumber>
    </recommendedName>
</protein>
<evidence type="ECO:0000259" key="12">
    <source>
        <dbReference type="PROSITE" id="PS50948"/>
    </source>
</evidence>
<dbReference type="InterPro" id="IPR000742">
    <property type="entry name" value="EGF"/>
</dbReference>
<comment type="caution">
    <text evidence="10">Lacks conserved residue(s) required for the propagation of feature annotation.</text>
</comment>
<keyword evidence="10" id="KW-0245">EGF-like domain</keyword>
<evidence type="ECO:0000256" key="8">
    <source>
        <dbReference type="ARBA" id="ARBA00047899"/>
    </source>
</evidence>
<dbReference type="InterPro" id="IPR003609">
    <property type="entry name" value="Pan_app"/>
</dbReference>
<dbReference type="PROSITE" id="PS50948">
    <property type="entry name" value="PAN"/>
    <property type="match status" value="1"/>
</dbReference>
<dbReference type="EC" id="2.7.11.1" evidence="2"/>
<dbReference type="InterPro" id="IPR000858">
    <property type="entry name" value="S_locus_glycoprot_dom"/>
</dbReference>
<evidence type="ECO:0000256" key="6">
    <source>
        <dbReference type="ARBA" id="ARBA00023136"/>
    </source>
</evidence>
<dbReference type="AlphaFoldDB" id="A0AAV1CRR2"/>
<dbReference type="GO" id="GO:0004674">
    <property type="term" value="F:protein serine/threonine kinase activity"/>
    <property type="evidence" value="ECO:0007669"/>
    <property type="project" value="UniProtKB-EC"/>
</dbReference>
<dbReference type="Proteomes" id="UP001161247">
    <property type="component" value="Chromosome 3"/>
</dbReference>
<evidence type="ECO:0000256" key="5">
    <source>
        <dbReference type="ARBA" id="ARBA00022989"/>
    </source>
</evidence>